<evidence type="ECO:0000313" key="2">
    <source>
        <dbReference type="Proteomes" id="UP000886523"/>
    </source>
</evidence>
<dbReference type="Proteomes" id="UP000886523">
    <property type="component" value="Unassembled WGS sequence"/>
</dbReference>
<sequence length="56" mass="6149">MRMRAYPVGLNPLLNGFVPHAIHTNACKAYNPEAVTKDYTFSVVSLTITGVTWPAN</sequence>
<keyword evidence="2" id="KW-1185">Reference proteome</keyword>
<evidence type="ECO:0000313" key="1">
    <source>
        <dbReference type="EMBL" id="KAF9509922.1"/>
    </source>
</evidence>
<organism evidence="1 2">
    <name type="scientific">Hydnum rufescens UP504</name>
    <dbReference type="NCBI Taxonomy" id="1448309"/>
    <lineage>
        <taxon>Eukaryota</taxon>
        <taxon>Fungi</taxon>
        <taxon>Dikarya</taxon>
        <taxon>Basidiomycota</taxon>
        <taxon>Agaricomycotina</taxon>
        <taxon>Agaricomycetes</taxon>
        <taxon>Cantharellales</taxon>
        <taxon>Hydnaceae</taxon>
        <taxon>Hydnum</taxon>
    </lineage>
</organism>
<gene>
    <name evidence="1" type="ORF">BS47DRAFT_1348644</name>
</gene>
<protein>
    <submittedName>
        <fullName evidence="1">Uncharacterized protein</fullName>
    </submittedName>
</protein>
<accession>A0A9P6AQ64</accession>
<dbReference type="EMBL" id="MU129026">
    <property type="protein sequence ID" value="KAF9509922.1"/>
    <property type="molecule type" value="Genomic_DNA"/>
</dbReference>
<name>A0A9P6AQ64_9AGAM</name>
<reference evidence="1" key="1">
    <citation type="journal article" date="2020" name="Nat. Commun.">
        <title>Large-scale genome sequencing of mycorrhizal fungi provides insights into the early evolution of symbiotic traits.</title>
        <authorList>
            <person name="Miyauchi S."/>
            <person name="Kiss E."/>
            <person name="Kuo A."/>
            <person name="Drula E."/>
            <person name="Kohler A."/>
            <person name="Sanchez-Garcia M."/>
            <person name="Morin E."/>
            <person name="Andreopoulos B."/>
            <person name="Barry K.W."/>
            <person name="Bonito G."/>
            <person name="Buee M."/>
            <person name="Carver A."/>
            <person name="Chen C."/>
            <person name="Cichocki N."/>
            <person name="Clum A."/>
            <person name="Culley D."/>
            <person name="Crous P.W."/>
            <person name="Fauchery L."/>
            <person name="Girlanda M."/>
            <person name="Hayes R.D."/>
            <person name="Keri Z."/>
            <person name="LaButti K."/>
            <person name="Lipzen A."/>
            <person name="Lombard V."/>
            <person name="Magnuson J."/>
            <person name="Maillard F."/>
            <person name="Murat C."/>
            <person name="Nolan M."/>
            <person name="Ohm R.A."/>
            <person name="Pangilinan J."/>
            <person name="Pereira M.F."/>
            <person name="Perotto S."/>
            <person name="Peter M."/>
            <person name="Pfister S."/>
            <person name="Riley R."/>
            <person name="Sitrit Y."/>
            <person name="Stielow J.B."/>
            <person name="Szollosi G."/>
            <person name="Zifcakova L."/>
            <person name="Stursova M."/>
            <person name="Spatafora J.W."/>
            <person name="Tedersoo L."/>
            <person name="Vaario L.M."/>
            <person name="Yamada A."/>
            <person name="Yan M."/>
            <person name="Wang P."/>
            <person name="Xu J."/>
            <person name="Bruns T."/>
            <person name="Baldrian P."/>
            <person name="Vilgalys R."/>
            <person name="Dunand C."/>
            <person name="Henrissat B."/>
            <person name="Grigoriev I.V."/>
            <person name="Hibbett D."/>
            <person name="Nagy L.G."/>
            <person name="Martin F.M."/>
        </authorList>
    </citation>
    <scope>NUCLEOTIDE SEQUENCE</scope>
    <source>
        <strain evidence="1">UP504</strain>
    </source>
</reference>
<dbReference type="AlphaFoldDB" id="A0A9P6AQ64"/>
<proteinExistence type="predicted"/>
<comment type="caution">
    <text evidence="1">The sequence shown here is derived from an EMBL/GenBank/DDBJ whole genome shotgun (WGS) entry which is preliminary data.</text>
</comment>